<dbReference type="GO" id="GO:0016874">
    <property type="term" value="F:ligase activity"/>
    <property type="evidence" value="ECO:0007669"/>
    <property type="project" value="UniProtKB-KW"/>
</dbReference>
<evidence type="ECO:0000313" key="10">
    <source>
        <dbReference type="EMBL" id="RMJ16761.1"/>
    </source>
</evidence>
<gene>
    <name evidence="10" type="ORF">CDV36_003545</name>
</gene>
<dbReference type="InterPro" id="IPR000089">
    <property type="entry name" value="Biotin_lipoyl"/>
</dbReference>
<accession>A0A3M2SGV9</accession>
<comment type="cofactor">
    <cofactor evidence="1">
        <name>biotin</name>
        <dbReference type="ChEBI" id="CHEBI:57586"/>
    </cofactor>
</comment>
<dbReference type="AlphaFoldDB" id="A0A3M2SGV9"/>
<name>A0A3M2SGV9_9HYPO</name>
<dbReference type="Pfam" id="PF00289">
    <property type="entry name" value="Biotin_carb_N"/>
    <property type="match status" value="1"/>
</dbReference>
<evidence type="ECO:0000256" key="3">
    <source>
        <dbReference type="ARBA" id="ARBA00022741"/>
    </source>
</evidence>
<dbReference type="SUPFAM" id="SSF51230">
    <property type="entry name" value="Single hybrid motif"/>
    <property type="match status" value="1"/>
</dbReference>
<dbReference type="SUPFAM" id="SSF56059">
    <property type="entry name" value="Glutathione synthetase ATP-binding domain-like"/>
    <property type="match status" value="1"/>
</dbReference>
<dbReference type="InterPro" id="IPR005482">
    <property type="entry name" value="Biotin_COase_C"/>
</dbReference>
<keyword evidence="4 6" id="KW-0067">ATP-binding</keyword>
<dbReference type="SMART" id="SM00878">
    <property type="entry name" value="Biotin_carb_C"/>
    <property type="match status" value="1"/>
</dbReference>
<dbReference type="Pfam" id="PF02785">
    <property type="entry name" value="Biotin_carb_C"/>
    <property type="match status" value="1"/>
</dbReference>
<dbReference type="PROSITE" id="PS00867">
    <property type="entry name" value="CPSASE_2"/>
    <property type="match status" value="1"/>
</dbReference>
<evidence type="ECO:0000256" key="2">
    <source>
        <dbReference type="ARBA" id="ARBA00022598"/>
    </source>
</evidence>
<evidence type="ECO:0000256" key="4">
    <source>
        <dbReference type="ARBA" id="ARBA00022840"/>
    </source>
</evidence>
<dbReference type="InterPro" id="IPR050856">
    <property type="entry name" value="Biotin_carboxylase_complex"/>
</dbReference>
<keyword evidence="3 6" id="KW-0547">Nucleotide-binding</keyword>
<dbReference type="Pfam" id="PF02786">
    <property type="entry name" value="CPSase_L_D2"/>
    <property type="match status" value="1"/>
</dbReference>
<dbReference type="InterPro" id="IPR011761">
    <property type="entry name" value="ATP-grasp"/>
</dbReference>
<dbReference type="PROSITE" id="PS50975">
    <property type="entry name" value="ATP_GRASP"/>
    <property type="match status" value="1"/>
</dbReference>
<evidence type="ECO:0008006" key="12">
    <source>
        <dbReference type="Google" id="ProtNLM"/>
    </source>
</evidence>
<dbReference type="SUPFAM" id="SSF51246">
    <property type="entry name" value="Rudiment single hybrid motif"/>
    <property type="match status" value="1"/>
</dbReference>
<dbReference type="InterPro" id="IPR011764">
    <property type="entry name" value="Biotin_carboxylation_dom"/>
</dbReference>
<dbReference type="InterPro" id="IPR016185">
    <property type="entry name" value="PreATP-grasp_dom_sf"/>
</dbReference>
<dbReference type="Proteomes" id="UP000277212">
    <property type="component" value="Unassembled WGS sequence"/>
</dbReference>
<keyword evidence="11" id="KW-1185">Reference proteome</keyword>
<dbReference type="InterPro" id="IPR011054">
    <property type="entry name" value="Rudment_hybrid_motif"/>
</dbReference>
<dbReference type="PROSITE" id="PS00866">
    <property type="entry name" value="CPSASE_1"/>
    <property type="match status" value="1"/>
</dbReference>
<dbReference type="OrthoDB" id="196847at2759"/>
<evidence type="ECO:0000256" key="6">
    <source>
        <dbReference type="PROSITE-ProRule" id="PRU00409"/>
    </source>
</evidence>
<dbReference type="InterPro" id="IPR005481">
    <property type="entry name" value="BC-like_N"/>
</dbReference>
<dbReference type="PANTHER" id="PTHR18866">
    <property type="entry name" value="CARBOXYLASE:PYRUVATE/ACETYL-COA/PROPIONYL-COA CARBOXYLASE"/>
    <property type="match status" value="1"/>
</dbReference>
<feature type="domain" description="Lipoyl-binding" evidence="7">
    <location>
        <begin position="679"/>
        <end position="750"/>
    </location>
</feature>
<dbReference type="CDD" id="cd06850">
    <property type="entry name" value="biotinyl_domain"/>
    <property type="match status" value="1"/>
</dbReference>
<evidence type="ECO:0000256" key="1">
    <source>
        <dbReference type="ARBA" id="ARBA00001953"/>
    </source>
</evidence>
<evidence type="ECO:0000259" key="9">
    <source>
        <dbReference type="PROSITE" id="PS50979"/>
    </source>
</evidence>
<dbReference type="STRING" id="2010991.A0A3M2SGV9"/>
<feature type="domain" description="ATP-grasp" evidence="8">
    <location>
        <begin position="139"/>
        <end position="336"/>
    </location>
</feature>
<dbReference type="FunFam" id="3.30.1490.20:FF:000003">
    <property type="entry name" value="acetyl-CoA carboxylase isoform X1"/>
    <property type="match status" value="1"/>
</dbReference>
<protein>
    <recommendedName>
        <fullName evidence="12">Methylcrotonoyl-CoA carboxylase subunit alpha, mitochondrial</fullName>
    </recommendedName>
</protein>
<keyword evidence="2" id="KW-0436">Ligase</keyword>
<organism evidence="10 11">
    <name type="scientific">Fusarium kuroshium</name>
    <dbReference type="NCBI Taxonomy" id="2010991"/>
    <lineage>
        <taxon>Eukaryota</taxon>
        <taxon>Fungi</taxon>
        <taxon>Dikarya</taxon>
        <taxon>Ascomycota</taxon>
        <taxon>Pezizomycotina</taxon>
        <taxon>Sordariomycetes</taxon>
        <taxon>Hypocreomycetidae</taxon>
        <taxon>Hypocreales</taxon>
        <taxon>Nectriaceae</taxon>
        <taxon>Fusarium</taxon>
        <taxon>Fusarium solani species complex</taxon>
    </lineage>
</organism>
<dbReference type="SUPFAM" id="SSF52440">
    <property type="entry name" value="PreATP-grasp domain"/>
    <property type="match status" value="1"/>
</dbReference>
<evidence type="ECO:0000259" key="8">
    <source>
        <dbReference type="PROSITE" id="PS50975"/>
    </source>
</evidence>
<comment type="caution">
    <text evidence="10">The sequence shown here is derived from an EMBL/GenBank/DDBJ whole genome shotgun (WGS) entry which is preliminary data.</text>
</comment>
<dbReference type="InterPro" id="IPR011053">
    <property type="entry name" value="Single_hybrid_motif"/>
</dbReference>
<dbReference type="PROSITE" id="PS50979">
    <property type="entry name" value="BC"/>
    <property type="match status" value="1"/>
</dbReference>
<sequence length="759" mass="82913">MIRQPDLFIAPPIYENGKLKISSVLIANRGEIACRVIATCKKLGITTFVVFTDADANAPFVKLADKAHYLGDPESQPYQNGELIIEIAKRFGADAIHPGYGYLSENADFAAAVGSAGLVFLGPSPQTIAALGDKREAKEFLAARSSVPLVPGYGGLDQDPDLLEKEADRIGYPVMIKASAGGGGKGMRIVYAKEDFRESLQRCTSEAGRLFGSAHCLIEKYIEAGKHVEMQIFGDGETAVSFLDRECSVQRRNQKIIEESPCPWLSAEMRQDMSNSALEIARLLKYESAGTVEFIVDVKNESYYFLEVNTRIQVEHPITEEVVGIDLIALQIYVAGGGKLQALPQLQDIKQTGHSIEVRLCAEDPFHDFRPCTGTICQLKTPLDSKIEDRAGLRYELGVERGSAITVHFDSMISKIIVWAPNRAMAIAKMIRALKNTICFGLTTNQVFLQRILASPHFHDVSYTTALIPQNIDELTAPLDTSSVDSSTAIAALEISRLKPSSTDRRFAFKSIPKSFRNQRAGKNMSAAGLVSSEITKSGQDEKVDMLVSKDDMGAYRVVRLDPETPPTSAEEDVYFNKEGGPLVKRYYSAIRSKKETRFDGVSIVDSAVEASPPWSTGQLKVSFAGQIATYDFALASQGEFKKTIYIQEFGSGIPVLYTVSGLLAWAGMLDEKASEAQKANSRVSTCPMPSKILEVTAKDGTWVKVGDKLLVLESMKMEIQVTSSAEGIVSMQVKEGDILPEGSVLCEILEGEEDGRSA</sequence>
<dbReference type="Pfam" id="PF00364">
    <property type="entry name" value="Biotin_lipoyl"/>
    <property type="match status" value="1"/>
</dbReference>
<dbReference type="GO" id="GO:0005524">
    <property type="term" value="F:ATP binding"/>
    <property type="evidence" value="ECO:0007669"/>
    <property type="project" value="UniProtKB-UniRule"/>
</dbReference>
<reference evidence="10 11" key="1">
    <citation type="submission" date="2017-06" db="EMBL/GenBank/DDBJ databases">
        <title>Comparative genomic analysis of Ambrosia Fusariam Clade fungi.</title>
        <authorList>
            <person name="Stajich J.E."/>
            <person name="Carrillo J."/>
            <person name="Kijimoto T."/>
            <person name="Eskalen A."/>
            <person name="O'Donnell K."/>
            <person name="Kasson M."/>
        </authorList>
    </citation>
    <scope>NUCLEOTIDE SEQUENCE [LARGE SCALE GENOMIC DNA]</scope>
    <source>
        <strain evidence="10">UCR3666</strain>
    </source>
</reference>
<dbReference type="EMBL" id="NKUJ01000042">
    <property type="protein sequence ID" value="RMJ16761.1"/>
    <property type="molecule type" value="Genomic_DNA"/>
</dbReference>
<evidence type="ECO:0000256" key="5">
    <source>
        <dbReference type="ARBA" id="ARBA00023267"/>
    </source>
</evidence>
<dbReference type="Gene3D" id="3.30.470.20">
    <property type="entry name" value="ATP-grasp fold, B domain"/>
    <property type="match status" value="1"/>
</dbReference>
<feature type="domain" description="Biotin carboxylation" evidence="9">
    <location>
        <begin position="20"/>
        <end position="473"/>
    </location>
</feature>
<evidence type="ECO:0000259" key="7">
    <source>
        <dbReference type="PROSITE" id="PS50968"/>
    </source>
</evidence>
<dbReference type="PROSITE" id="PS50968">
    <property type="entry name" value="BIOTINYL_LIPOYL"/>
    <property type="match status" value="1"/>
</dbReference>
<dbReference type="GO" id="GO:0046872">
    <property type="term" value="F:metal ion binding"/>
    <property type="evidence" value="ECO:0007669"/>
    <property type="project" value="InterPro"/>
</dbReference>
<dbReference type="InterPro" id="IPR005479">
    <property type="entry name" value="CPAse_ATP-bd"/>
</dbReference>
<dbReference type="Gene3D" id="2.40.50.100">
    <property type="match status" value="1"/>
</dbReference>
<dbReference type="PANTHER" id="PTHR18866:SF127">
    <property type="match status" value="1"/>
</dbReference>
<proteinExistence type="predicted"/>
<evidence type="ECO:0000313" key="11">
    <source>
        <dbReference type="Proteomes" id="UP000277212"/>
    </source>
</evidence>
<keyword evidence="5" id="KW-0092">Biotin</keyword>